<sequence>MSSDFNASRLPIVNVREGEAFADSRDVAAFFDKEHRNVLRDIDNLVAAEPSLALLNFEQGVYTRADTGNQQHRHFRMNRDGFSLLAMGFTGTKALKWKLRYIEAFNAMEAEIRRQAQTGPMIDMNDPGALRGLLLSYSEKAIELQEQVNELVPSKEALDRIEHSDGSLCVTDAAKTLQIPPQHLFRYLRSNSWTYRRVGTSGDIGYQDKIAAGYLEHKVTLVPRPNGTEKSATQVRITPKGLARLAKIFDQGQKAA</sequence>
<feature type="domain" description="Antirepressor protein C-terminal" evidence="1">
    <location>
        <begin position="145"/>
        <end position="249"/>
    </location>
</feature>
<dbReference type="NCBIfam" id="TIGR02681">
    <property type="entry name" value="phage_pRha"/>
    <property type="match status" value="1"/>
</dbReference>
<dbReference type="Proteomes" id="UP000033411">
    <property type="component" value="Unassembled WGS sequence"/>
</dbReference>
<dbReference type="AlphaFoldDB" id="A0A0F5QFJ4"/>
<dbReference type="GO" id="GO:0003677">
    <property type="term" value="F:DNA binding"/>
    <property type="evidence" value="ECO:0007669"/>
    <property type="project" value="InterPro"/>
</dbReference>
<proteinExistence type="predicted"/>
<evidence type="ECO:0000313" key="3">
    <source>
        <dbReference type="Proteomes" id="UP000033411"/>
    </source>
</evidence>
<dbReference type="InterPro" id="IPR014054">
    <property type="entry name" value="Phage_regulatory_Rha"/>
</dbReference>
<evidence type="ECO:0000259" key="1">
    <source>
        <dbReference type="Pfam" id="PF03374"/>
    </source>
</evidence>
<dbReference type="InterPro" id="IPR005039">
    <property type="entry name" value="Ant_C"/>
</dbReference>
<protein>
    <recommendedName>
        <fullName evidence="1">Antirepressor protein C-terminal domain-containing protein</fullName>
    </recommendedName>
</protein>
<keyword evidence="3" id="KW-1185">Reference proteome</keyword>
<dbReference type="EMBL" id="LANJ01000011">
    <property type="protein sequence ID" value="KKC39516.1"/>
    <property type="molecule type" value="Genomic_DNA"/>
</dbReference>
<reference evidence="2 3" key="1">
    <citation type="submission" date="2015-03" db="EMBL/GenBank/DDBJ databases">
        <authorList>
            <person name="Lepp D."/>
            <person name="Hassan Y.I."/>
            <person name="Li X.-Z."/>
            <person name="Zhou T."/>
        </authorList>
    </citation>
    <scope>NUCLEOTIDE SEQUENCE [LARGE SCALE GENOMIC DNA]</scope>
    <source>
        <strain evidence="2 3">E84</strain>
    </source>
</reference>
<organism evidence="2 3">
    <name type="scientific">Devosia epidermidihirudinis</name>
    <dbReference type="NCBI Taxonomy" id="1293439"/>
    <lineage>
        <taxon>Bacteria</taxon>
        <taxon>Pseudomonadati</taxon>
        <taxon>Pseudomonadota</taxon>
        <taxon>Alphaproteobacteria</taxon>
        <taxon>Hyphomicrobiales</taxon>
        <taxon>Devosiaceae</taxon>
        <taxon>Devosia</taxon>
    </lineage>
</organism>
<dbReference type="Pfam" id="PF03374">
    <property type="entry name" value="ANT"/>
    <property type="match status" value="1"/>
</dbReference>
<gene>
    <name evidence="2" type="ORF">WH87_04805</name>
</gene>
<dbReference type="PATRIC" id="fig|1293439.3.peg.522"/>
<dbReference type="Pfam" id="PF09669">
    <property type="entry name" value="Phage_pRha"/>
    <property type="match status" value="1"/>
</dbReference>
<evidence type="ECO:0000313" key="2">
    <source>
        <dbReference type="EMBL" id="KKC39516.1"/>
    </source>
</evidence>
<name>A0A0F5QFJ4_9HYPH</name>
<accession>A0A0F5QFJ4</accession>
<comment type="caution">
    <text evidence="2">The sequence shown here is derived from an EMBL/GenBank/DDBJ whole genome shotgun (WGS) entry which is preliminary data.</text>
</comment>
<dbReference type="STRING" id="1293439.WH87_04805"/>
<dbReference type="RefSeq" id="WP_046138257.1">
    <property type="nucleotide sequence ID" value="NZ_LANJ01000011.1"/>
</dbReference>